<dbReference type="Proteomes" id="UP001596207">
    <property type="component" value="Unassembled WGS sequence"/>
</dbReference>
<comment type="caution">
    <text evidence="2">The sequence shown here is derived from an EMBL/GenBank/DDBJ whole genome shotgun (WGS) entry which is preliminary data.</text>
</comment>
<feature type="transmembrane region" description="Helical" evidence="1">
    <location>
        <begin position="151"/>
        <end position="170"/>
    </location>
</feature>
<keyword evidence="1" id="KW-1133">Transmembrane helix</keyword>
<feature type="transmembrane region" description="Helical" evidence="1">
    <location>
        <begin position="51"/>
        <end position="74"/>
    </location>
</feature>
<keyword evidence="1" id="KW-0812">Transmembrane</keyword>
<dbReference type="PROSITE" id="PS51257">
    <property type="entry name" value="PROKAR_LIPOPROTEIN"/>
    <property type="match status" value="1"/>
</dbReference>
<feature type="transmembrane region" description="Helical" evidence="1">
    <location>
        <begin position="86"/>
        <end position="104"/>
    </location>
</feature>
<keyword evidence="1" id="KW-0472">Membrane</keyword>
<dbReference type="EMBL" id="JBHSQQ010000255">
    <property type="protein sequence ID" value="MFC5945066.1"/>
    <property type="molecule type" value="Genomic_DNA"/>
</dbReference>
<keyword evidence="3" id="KW-1185">Reference proteome</keyword>
<protein>
    <submittedName>
        <fullName evidence="2">Peptidase S8</fullName>
    </submittedName>
</protein>
<feature type="non-terminal residue" evidence="2">
    <location>
        <position position="174"/>
    </location>
</feature>
<proteinExistence type="predicted"/>
<feature type="transmembrane region" description="Helical" evidence="1">
    <location>
        <begin position="110"/>
        <end position="130"/>
    </location>
</feature>
<name>A0ABW1HUA7_9ACTN</name>
<gene>
    <name evidence="2" type="ORF">ACFPZ4_26785</name>
</gene>
<sequence length="174" mass="17424">MAVPQARPGPWPVVAAVLVGCWTVAVAVPGELVGWLADQVRLATGLDRVVWLWPVVAAVTVLLAGVPALLLALLPRSGAVRATGRAWLAGLLALGALTGLRALPPVHHEAYLAALAATAALLAVVLPRLVRGPAPAAATVPAGTVPAAQAAVAWVAVAAGLAALLPWAWFGALG</sequence>
<evidence type="ECO:0000313" key="2">
    <source>
        <dbReference type="EMBL" id="MFC5945066.1"/>
    </source>
</evidence>
<organism evidence="2 3">
    <name type="scientific">Micromonospora harpali</name>
    <dbReference type="NCBI Taxonomy" id="1490225"/>
    <lineage>
        <taxon>Bacteria</taxon>
        <taxon>Bacillati</taxon>
        <taxon>Actinomycetota</taxon>
        <taxon>Actinomycetes</taxon>
        <taxon>Micromonosporales</taxon>
        <taxon>Micromonosporaceae</taxon>
        <taxon>Micromonospora</taxon>
    </lineage>
</organism>
<evidence type="ECO:0000256" key="1">
    <source>
        <dbReference type="SAM" id="Phobius"/>
    </source>
</evidence>
<evidence type="ECO:0000313" key="3">
    <source>
        <dbReference type="Proteomes" id="UP001596207"/>
    </source>
</evidence>
<reference evidence="3" key="1">
    <citation type="journal article" date="2019" name="Int. J. Syst. Evol. Microbiol.">
        <title>The Global Catalogue of Microorganisms (GCM) 10K type strain sequencing project: providing services to taxonomists for standard genome sequencing and annotation.</title>
        <authorList>
            <consortium name="The Broad Institute Genomics Platform"/>
            <consortium name="The Broad Institute Genome Sequencing Center for Infectious Disease"/>
            <person name="Wu L."/>
            <person name="Ma J."/>
        </authorList>
    </citation>
    <scope>NUCLEOTIDE SEQUENCE [LARGE SCALE GENOMIC DNA]</scope>
    <source>
        <strain evidence="3">CGMCC 4.7173</strain>
    </source>
</reference>
<accession>A0ABW1HUA7</accession>